<name>A0A1W6MSI5_9HYPH</name>
<sequence>MKTNVLSLEPKQSVSRFLWSAIDVASPNKTDDCREPSFPEEGRESMLLDSADMLVGIKMCRKLTGLSGREILLGVSTSPRHHSTLRGYLRLCRGNARRVQALLVHDLRSYLEIGARQFAADQLIVLRLFLADQLRDASKQRASLPEAEKIETRMTQH</sequence>
<organism evidence="1 2">
    <name type="scientific">Methylocystis bryophila</name>
    <dbReference type="NCBI Taxonomy" id="655015"/>
    <lineage>
        <taxon>Bacteria</taxon>
        <taxon>Pseudomonadati</taxon>
        <taxon>Pseudomonadota</taxon>
        <taxon>Alphaproteobacteria</taxon>
        <taxon>Hyphomicrobiales</taxon>
        <taxon>Methylocystaceae</taxon>
        <taxon>Methylocystis</taxon>
    </lineage>
</organism>
<dbReference type="AlphaFoldDB" id="A0A1W6MSI5"/>
<proteinExistence type="predicted"/>
<dbReference type="RefSeq" id="WP_085770583.1">
    <property type="nucleotide sequence ID" value="NZ_AP027149.1"/>
</dbReference>
<dbReference type="Proteomes" id="UP000193978">
    <property type="component" value="Chromosome"/>
</dbReference>
<protein>
    <submittedName>
        <fullName evidence="1">Uncharacterized protein</fullName>
    </submittedName>
</protein>
<dbReference type="OrthoDB" id="8446505at2"/>
<reference evidence="1 2" key="1">
    <citation type="submission" date="2017-02" db="EMBL/GenBank/DDBJ databases">
        <authorList>
            <person name="Peterson S.W."/>
        </authorList>
    </citation>
    <scope>NUCLEOTIDE SEQUENCE [LARGE SCALE GENOMIC DNA]</scope>
    <source>
        <strain evidence="1 2">S285</strain>
    </source>
</reference>
<keyword evidence="2" id="KW-1185">Reference proteome</keyword>
<dbReference type="KEGG" id="mbry:B1812_04920"/>
<gene>
    <name evidence="1" type="ORF">B1812_04920</name>
</gene>
<dbReference type="EMBL" id="CP019948">
    <property type="protein sequence ID" value="ARN80515.1"/>
    <property type="molecule type" value="Genomic_DNA"/>
</dbReference>
<evidence type="ECO:0000313" key="2">
    <source>
        <dbReference type="Proteomes" id="UP000193978"/>
    </source>
</evidence>
<evidence type="ECO:0000313" key="1">
    <source>
        <dbReference type="EMBL" id="ARN80515.1"/>
    </source>
</evidence>
<accession>A0A1W6MSI5</accession>